<evidence type="ECO:0000256" key="1">
    <source>
        <dbReference type="SAM" id="MobiDB-lite"/>
    </source>
</evidence>
<evidence type="ECO:0000259" key="2">
    <source>
        <dbReference type="Pfam" id="PF13100"/>
    </source>
</evidence>
<proteinExistence type="predicted"/>
<protein>
    <submittedName>
        <fullName evidence="3">OstA-like protein</fullName>
    </submittedName>
</protein>
<keyword evidence="4" id="KW-1185">Reference proteome</keyword>
<feature type="region of interest" description="Disordered" evidence="1">
    <location>
        <begin position="557"/>
        <end position="605"/>
    </location>
</feature>
<evidence type="ECO:0000313" key="4">
    <source>
        <dbReference type="Proteomes" id="UP000199492"/>
    </source>
</evidence>
<dbReference type="AlphaFoldDB" id="A0A1G8ET46"/>
<dbReference type="Gene3D" id="2.60.450.10">
    <property type="entry name" value="Lipopolysaccharide (LPS) transport protein A like domain"/>
    <property type="match status" value="1"/>
</dbReference>
<organism evidence="3 4">
    <name type="scientific">Winogradskyella thalassocola</name>
    <dbReference type="NCBI Taxonomy" id="262004"/>
    <lineage>
        <taxon>Bacteria</taxon>
        <taxon>Pseudomonadati</taxon>
        <taxon>Bacteroidota</taxon>
        <taxon>Flavobacteriia</taxon>
        <taxon>Flavobacteriales</taxon>
        <taxon>Flavobacteriaceae</taxon>
        <taxon>Winogradskyella</taxon>
    </lineage>
</organism>
<gene>
    <name evidence="3" type="ORF">SAMN04489796_10428</name>
</gene>
<sequence>MSLKRFKNLLFIICLVSVFFSFGQEKQKITVKYSGNTSTSPDIKDGALVFLRDKSQQVHFIHKGADLFCDKAIYYEDQDFIEAFSNVVMKQGDSINMVAKYLEYSGKSQLAIARGDVVLTEPQSTLKTDTLYFDRIKQQAYYNTKGTVVRDTSGTITSQIGRYYINASKYQFVKDVVLVNPTYTLNTERLDFFTENGHAYLFGPSTIVGEASKIYCERGFYDTNNNTGHFQRNAKIDYDNRTVEGDSLYFDRTKKFASATNNITVTDTLNKSIVKGHYAEVWRAKDSMYITKRALAITVQENDSIYIHADTLMVTGKPENRITRAYNNARLYKSDMAGKADSIHVNHKEGLTQLINLNRFSSTDAFATKRKPVLWNIGNQMTGDTIHLISNPKTEQLDSLKVFENAFLINKDTLSEDGYNQIKGLRLIGLFKDNQLYNVDIIKNAETIRYLRNDEGELIGIQKSKSGSINVQIIDQEIDEVRFINQIDGNIFPESDFPKSGRRLRDFDWRGEEQPLSVEDLFKDDPPLDLPLIKGLDDYIPAEAFIDDDVTERIEEAGKATPKKENKAARNLPKKTILKPFQSTPKKADSTATKPLKQTIKKEGQ</sequence>
<dbReference type="Pfam" id="PF13100">
    <property type="entry name" value="OstA_2"/>
    <property type="match status" value="1"/>
</dbReference>
<name>A0A1G8ET46_9FLAO</name>
<accession>A0A1G8ET46</accession>
<dbReference type="STRING" id="262004.SAMN04489796_10428"/>
<dbReference type="InterPro" id="IPR005653">
    <property type="entry name" value="OstA-like_N"/>
</dbReference>
<dbReference type="RefSeq" id="WP_175455597.1">
    <property type="nucleotide sequence ID" value="NZ_FNCZ01000004.1"/>
</dbReference>
<feature type="compositionally biased region" description="Basic and acidic residues" evidence="1">
    <location>
        <begin position="557"/>
        <end position="568"/>
    </location>
</feature>
<dbReference type="EMBL" id="FNCZ01000004">
    <property type="protein sequence ID" value="SDH72899.1"/>
    <property type="molecule type" value="Genomic_DNA"/>
</dbReference>
<feature type="domain" description="Organic solvent tolerance-like N-terminal" evidence="2">
    <location>
        <begin position="26"/>
        <end position="188"/>
    </location>
</feature>
<dbReference type="Proteomes" id="UP000199492">
    <property type="component" value="Unassembled WGS sequence"/>
</dbReference>
<evidence type="ECO:0000313" key="3">
    <source>
        <dbReference type="EMBL" id="SDH72899.1"/>
    </source>
</evidence>
<reference evidence="4" key="1">
    <citation type="submission" date="2016-10" db="EMBL/GenBank/DDBJ databases">
        <authorList>
            <person name="Varghese N."/>
            <person name="Submissions S."/>
        </authorList>
    </citation>
    <scope>NUCLEOTIDE SEQUENCE [LARGE SCALE GENOMIC DNA]</scope>
    <source>
        <strain evidence="4">DSM 15363</strain>
    </source>
</reference>
<feature type="compositionally biased region" description="Polar residues" evidence="1">
    <location>
        <begin position="581"/>
        <end position="593"/>
    </location>
</feature>